<accession>A0ABP3AUS8</accession>
<protein>
    <submittedName>
        <fullName evidence="1">Uncharacterized protein</fullName>
    </submittedName>
</protein>
<keyword evidence="2" id="KW-1185">Reference proteome</keyword>
<dbReference type="EMBL" id="AODF01000036">
    <property type="protein sequence ID" value="EUJ26577.1"/>
    <property type="molecule type" value="Genomic_DNA"/>
</dbReference>
<gene>
    <name evidence="1" type="ORF">MFLO_13950</name>
</gene>
<dbReference type="Proteomes" id="UP000019249">
    <property type="component" value="Unassembled WGS sequence"/>
</dbReference>
<proteinExistence type="predicted"/>
<organism evidence="1 2">
    <name type="scientific">Listeria floridensis FSL S10-1187</name>
    <dbReference type="NCBI Taxonomy" id="1265817"/>
    <lineage>
        <taxon>Bacteria</taxon>
        <taxon>Bacillati</taxon>
        <taxon>Bacillota</taxon>
        <taxon>Bacilli</taxon>
        <taxon>Bacillales</taxon>
        <taxon>Listeriaceae</taxon>
        <taxon>Listeria</taxon>
    </lineage>
</organism>
<comment type="caution">
    <text evidence="1">The sequence shown here is derived from an EMBL/GenBank/DDBJ whole genome shotgun (WGS) entry which is preliminary data.</text>
</comment>
<reference evidence="1 2" key="1">
    <citation type="journal article" date="2014" name="Int. J. Syst. Evol. Microbiol.">
        <title>Listeria floridensis sp. nov., Listeria aquatica sp. nov., Listeria cornellensis sp. nov., Listeria riparia sp. nov. and Listeria grandensis sp. nov., from agricultural and natural environments.</title>
        <authorList>
            <person name="den Bakker H.C."/>
            <person name="Warchocki S."/>
            <person name="Wright E.M."/>
            <person name="Allred A.F."/>
            <person name="Ahlstrom C."/>
            <person name="Manuel C.S."/>
            <person name="Stasiewicz M.J."/>
            <person name="Burrell A."/>
            <person name="Roof S."/>
            <person name="Strawn L."/>
            <person name="Fortes E.D."/>
            <person name="Nightingale K.K."/>
            <person name="Kephart D."/>
            <person name="Wiedmann M."/>
        </authorList>
    </citation>
    <scope>NUCLEOTIDE SEQUENCE [LARGE SCALE GENOMIC DNA]</scope>
    <source>
        <strain evidence="1 2">FSL S10-1187</strain>
    </source>
</reference>
<evidence type="ECO:0000313" key="2">
    <source>
        <dbReference type="Proteomes" id="UP000019249"/>
    </source>
</evidence>
<evidence type="ECO:0000313" key="1">
    <source>
        <dbReference type="EMBL" id="EUJ26577.1"/>
    </source>
</evidence>
<name>A0ABP3AUS8_9LIST</name>
<sequence>MLCEQCGKKEATTRIQHLLADGTLEEIYLCKECADREEEHKVQAFNELALSFLSMLDGNKSLADKKQQRLTCGTCGLDFETFKKNKSCWLFRLL</sequence>